<protein>
    <submittedName>
        <fullName evidence="1">Uncharacterized protein</fullName>
    </submittedName>
</protein>
<sequence>MTVNVADIDWNQTFVPLLAAALAEVLFYGVYVVLFSICTYILLKSPCRENWPFLIPATVMFALSTVDIAFTFRLVLAKTALMFDISAMPFSVAILPKFLIFAVNNFIADLILIHRCYIIWGRNRYVAMCGGVLVVAGLVAGFISELTVDPNIRKYTPIYVGDVVLTNVSMTLMTAGRIWWVARRSRVLVNNEQLGRYRLIVAIIIESGVIYSGCVLLALAIPQDRYVVVIKCIYSRVVCIMPTLIVVQIGLGRAFSSETTHAGGTTITTLRLGSETVILDTMVDTTTSPGQHHQTEQPSSSSIELQALFNTGTNSSSRTRNNVNGVNETAARTPIT</sequence>
<keyword evidence="2" id="KW-1185">Reference proteome</keyword>
<name>A0ACD2ZXY2_9AGAR</name>
<dbReference type="EMBL" id="ML209611">
    <property type="protein sequence ID" value="TFK58136.1"/>
    <property type="molecule type" value="Genomic_DNA"/>
</dbReference>
<evidence type="ECO:0000313" key="2">
    <source>
        <dbReference type="Proteomes" id="UP000308600"/>
    </source>
</evidence>
<reference evidence="1 2" key="1">
    <citation type="journal article" date="2019" name="Nat. Ecol. Evol.">
        <title>Megaphylogeny resolves global patterns of mushroom evolution.</title>
        <authorList>
            <person name="Varga T."/>
            <person name="Krizsan K."/>
            <person name="Foldi C."/>
            <person name="Dima B."/>
            <person name="Sanchez-Garcia M."/>
            <person name="Sanchez-Ramirez S."/>
            <person name="Szollosi G.J."/>
            <person name="Szarkandi J.G."/>
            <person name="Papp V."/>
            <person name="Albert L."/>
            <person name="Andreopoulos W."/>
            <person name="Angelini C."/>
            <person name="Antonin V."/>
            <person name="Barry K.W."/>
            <person name="Bougher N.L."/>
            <person name="Buchanan P."/>
            <person name="Buyck B."/>
            <person name="Bense V."/>
            <person name="Catcheside P."/>
            <person name="Chovatia M."/>
            <person name="Cooper J."/>
            <person name="Damon W."/>
            <person name="Desjardin D."/>
            <person name="Finy P."/>
            <person name="Geml J."/>
            <person name="Haridas S."/>
            <person name="Hughes K."/>
            <person name="Justo A."/>
            <person name="Karasinski D."/>
            <person name="Kautmanova I."/>
            <person name="Kiss B."/>
            <person name="Kocsube S."/>
            <person name="Kotiranta H."/>
            <person name="LaButti K.M."/>
            <person name="Lechner B.E."/>
            <person name="Liimatainen K."/>
            <person name="Lipzen A."/>
            <person name="Lukacs Z."/>
            <person name="Mihaltcheva S."/>
            <person name="Morgado L.N."/>
            <person name="Niskanen T."/>
            <person name="Noordeloos M.E."/>
            <person name="Ohm R.A."/>
            <person name="Ortiz-Santana B."/>
            <person name="Ovrebo C."/>
            <person name="Racz N."/>
            <person name="Riley R."/>
            <person name="Savchenko A."/>
            <person name="Shiryaev A."/>
            <person name="Soop K."/>
            <person name="Spirin V."/>
            <person name="Szebenyi C."/>
            <person name="Tomsovsky M."/>
            <person name="Tulloss R.E."/>
            <person name="Uehling J."/>
            <person name="Grigoriev I.V."/>
            <person name="Vagvolgyi C."/>
            <person name="Papp T."/>
            <person name="Martin F.M."/>
            <person name="Miettinen O."/>
            <person name="Hibbett D.S."/>
            <person name="Nagy L.G."/>
        </authorList>
    </citation>
    <scope>NUCLEOTIDE SEQUENCE [LARGE SCALE GENOMIC DNA]</scope>
    <source>
        <strain evidence="1 2">NL-1719</strain>
    </source>
</reference>
<gene>
    <name evidence="1" type="ORF">BDN72DRAFT_966411</name>
</gene>
<accession>A0ACD2ZXY2</accession>
<organism evidence="1 2">
    <name type="scientific">Pluteus cervinus</name>
    <dbReference type="NCBI Taxonomy" id="181527"/>
    <lineage>
        <taxon>Eukaryota</taxon>
        <taxon>Fungi</taxon>
        <taxon>Dikarya</taxon>
        <taxon>Basidiomycota</taxon>
        <taxon>Agaricomycotina</taxon>
        <taxon>Agaricomycetes</taxon>
        <taxon>Agaricomycetidae</taxon>
        <taxon>Agaricales</taxon>
        <taxon>Pluteineae</taxon>
        <taxon>Pluteaceae</taxon>
        <taxon>Pluteus</taxon>
    </lineage>
</organism>
<evidence type="ECO:0000313" key="1">
    <source>
        <dbReference type="EMBL" id="TFK58136.1"/>
    </source>
</evidence>
<dbReference type="Proteomes" id="UP000308600">
    <property type="component" value="Unassembled WGS sequence"/>
</dbReference>
<proteinExistence type="predicted"/>